<name>A0A6A5GIN5_CAERE</name>
<evidence type="ECO:0000313" key="1">
    <source>
        <dbReference type="EMBL" id="KAF1755057.1"/>
    </source>
</evidence>
<dbReference type="RefSeq" id="XP_053583302.1">
    <property type="nucleotide sequence ID" value="XM_053734389.1"/>
</dbReference>
<dbReference type="KEGG" id="crq:GCK72_021625"/>
<dbReference type="GeneID" id="78777292"/>
<organism evidence="1 2">
    <name type="scientific">Caenorhabditis remanei</name>
    <name type="common">Caenorhabditis vulgaris</name>
    <dbReference type="NCBI Taxonomy" id="31234"/>
    <lineage>
        <taxon>Eukaryota</taxon>
        <taxon>Metazoa</taxon>
        <taxon>Ecdysozoa</taxon>
        <taxon>Nematoda</taxon>
        <taxon>Chromadorea</taxon>
        <taxon>Rhabditida</taxon>
        <taxon>Rhabditina</taxon>
        <taxon>Rhabditomorpha</taxon>
        <taxon>Rhabditoidea</taxon>
        <taxon>Rhabditidae</taxon>
        <taxon>Peloderinae</taxon>
        <taxon>Caenorhabditis</taxon>
    </lineage>
</organism>
<dbReference type="Proteomes" id="UP000483820">
    <property type="component" value="Chromosome V"/>
</dbReference>
<gene>
    <name evidence="1" type="ORF">GCK72_021625</name>
</gene>
<proteinExistence type="predicted"/>
<accession>A0A6A5GIN5</accession>
<protein>
    <submittedName>
        <fullName evidence="1">Uncharacterized protein</fullName>
    </submittedName>
</protein>
<dbReference type="AlphaFoldDB" id="A0A6A5GIN5"/>
<dbReference type="EMBL" id="WUAV01000005">
    <property type="protein sequence ID" value="KAF1755057.1"/>
    <property type="molecule type" value="Genomic_DNA"/>
</dbReference>
<dbReference type="CTD" id="78777292"/>
<evidence type="ECO:0000313" key="2">
    <source>
        <dbReference type="Proteomes" id="UP000483820"/>
    </source>
</evidence>
<comment type="caution">
    <text evidence="1">The sequence shown here is derived from an EMBL/GenBank/DDBJ whole genome shotgun (WGS) entry which is preliminary data.</text>
</comment>
<reference evidence="1 2" key="1">
    <citation type="submission" date="2019-12" db="EMBL/GenBank/DDBJ databases">
        <title>Chromosome-level assembly of the Caenorhabditis remanei genome.</title>
        <authorList>
            <person name="Teterina A.A."/>
            <person name="Willis J.H."/>
            <person name="Phillips P.C."/>
        </authorList>
    </citation>
    <scope>NUCLEOTIDE SEQUENCE [LARGE SCALE GENOMIC DNA]</scope>
    <source>
        <strain evidence="1 2">PX506</strain>
        <tissue evidence="1">Whole organism</tissue>
    </source>
</reference>
<sequence length="179" mass="20684">MTSDYYKYPIRVNVELKPANYQGLYHTTFQIPSIAGFHDSEIGVYLTRHGDSCVVSAKIRLGGSKEALVRTRCCVEVVNRDEEENEFIEKECALELGKECKLMDSFFLLDIFDEKDGWINNGELKLKFGIYAYAIYEQNIWFFNFNDSIFDAKDAQQSILLLKKNSDENIECNKQVGIF</sequence>